<feature type="transmembrane region" description="Helical" evidence="13">
    <location>
        <begin position="511"/>
        <end position="530"/>
    </location>
</feature>
<dbReference type="GO" id="GO:0051205">
    <property type="term" value="P:protein insertion into membrane"/>
    <property type="evidence" value="ECO:0007669"/>
    <property type="project" value="TreeGrafter"/>
</dbReference>
<feature type="domain" description="Membrane insertase YidC/Oxa/ALB C-terminal" evidence="14">
    <location>
        <begin position="367"/>
        <end position="545"/>
    </location>
</feature>
<dbReference type="InterPro" id="IPR028055">
    <property type="entry name" value="YidC/Oxa/ALB_C"/>
</dbReference>
<dbReference type="Proteomes" id="UP000009230">
    <property type="component" value="Chromosome"/>
</dbReference>
<dbReference type="EMBL" id="CP002771">
    <property type="protein sequence ID" value="AEF56558.1"/>
    <property type="molecule type" value="Genomic_DNA"/>
</dbReference>
<dbReference type="OrthoDB" id="9780552at2"/>
<dbReference type="Pfam" id="PF02096">
    <property type="entry name" value="60KD_IMP"/>
    <property type="match status" value="1"/>
</dbReference>
<dbReference type="Gene3D" id="2.70.98.90">
    <property type="match status" value="1"/>
</dbReference>
<dbReference type="InterPro" id="IPR028053">
    <property type="entry name" value="Membr_insert_YidC_N"/>
</dbReference>
<dbReference type="NCBIfam" id="NF002353">
    <property type="entry name" value="PRK01318.1-4"/>
    <property type="match status" value="1"/>
</dbReference>
<keyword evidence="6 13" id="KW-0812">Transmembrane</keyword>
<evidence type="ECO:0000256" key="11">
    <source>
        <dbReference type="ARBA" id="ARBA00033245"/>
    </source>
</evidence>
<keyword evidence="8 13" id="KW-1133">Transmembrane helix</keyword>
<comment type="similarity">
    <text evidence="2 13">Belongs to the OXA1/ALB3/YidC family. Type 1 subfamily.</text>
</comment>
<evidence type="ECO:0000256" key="2">
    <source>
        <dbReference type="ARBA" id="ARBA00010527"/>
    </source>
</evidence>
<organism evidence="16 17">
    <name type="scientific">Marinomonas posidonica (strain CECT 7376 / NCIMB 14433 / IVIA-Po-181)</name>
    <dbReference type="NCBI Taxonomy" id="491952"/>
    <lineage>
        <taxon>Bacteria</taxon>
        <taxon>Pseudomonadati</taxon>
        <taxon>Pseudomonadota</taxon>
        <taxon>Gammaproteobacteria</taxon>
        <taxon>Oceanospirillales</taxon>
        <taxon>Oceanospirillaceae</taxon>
        <taxon>Marinomonas</taxon>
    </lineage>
</organism>
<dbReference type="InterPro" id="IPR019998">
    <property type="entry name" value="Membr_insert_YidC"/>
</dbReference>
<feature type="transmembrane region" description="Helical" evidence="13">
    <location>
        <begin position="369"/>
        <end position="387"/>
    </location>
</feature>
<evidence type="ECO:0000256" key="10">
    <source>
        <dbReference type="ARBA" id="ARBA00023186"/>
    </source>
</evidence>
<evidence type="ECO:0000256" key="3">
    <source>
        <dbReference type="ARBA" id="ARBA00015325"/>
    </source>
</evidence>
<dbReference type="KEGG" id="mpc:Mar181_3542"/>
<evidence type="ECO:0000259" key="14">
    <source>
        <dbReference type="Pfam" id="PF02096"/>
    </source>
</evidence>
<evidence type="ECO:0000256" key="1">
    <source>
        <dbReference type="ARBA" id="ARBA00004429"/>
    </source>
</evidence>
<comment type="subcellular location">
    <subcellularLocation>
        <location evidence="1 13">Cell inner membrane</location>
        <topology evidence="1 13">Multi-pass membrane protein</topology>
    </subcellularLocation>
</comment>
<dbReference type="eggNOG" id="COG0706">
    <property type="taxonomic scope" value="Bacteria"/>
</dbReference>
<dbReference type="GO" id="GO:0032977">
    <property type="term" value="F:membrane insertase activity"/>
    <property type="evidence" value="ECO:0007669"/>
    <property type="project" value="InterPro"/>
</dbReference>
<keyword evidence="13" id="KW-0997">Cell inner membrane</keyword>
<dbReference type="CDD" id="cd20070">
    <property type="entry name" value="5TM_YidC_Alb3"/>
    <property type="match status" value="1"/>
</dbReference>
<evidence type="ECO:0000256" key="13">
    <source>
        <dbReference type="HAMAP-Rule" id="MF_01810"/>
    </source>
</evidence>
<evidence type="ECO:0000256" key="7">
    <source>
        <dbReference type="ARBA" id="ARBA00022927"/>
    </source>
</evidence>
<evidence type="ECO:0000256" key="12">
    <source>
        <dbReference type="ARBA" id="ARBA00033342"/>
    </source>
</evidence>
<feature type="domain" description="Membrane insertase YidC N-terminal" evidence="15">
    <location>
        <begin position="80"/>
        <end position="356"/>
    </location>
</feature>
<feature type="transmembrane region" description="Helical" evidence="13">
    <location>
        <begin position="6"/>
        <end position="23"/>
    </location>
</feature>
<accession>F6CVT4</accession>
<feature type="transmembrane region" description="Helical" evidence="13">
    <location>
        <begin position="430"/>
        <end position="453"/>
    </location>
</feature>
<dbReference type="Pfam" id="PF14849">
    <property type="entry name" value="YidC_periplas"/>
    <property type="match status" value="1"/>
</dbReference>
<dbReference type="PRINTS" id="PR00701">
    <property type="entry name" value="60KDINNERMP"/>
</dbReference>
<proteinExistence type="inferred from homology"/>
<dbReference type="STRING" id="491952.Mar181_3542"/>
<gene>
    <name evidence="13" type="primary">yidC</name>
    <name evidence="16" type="ordered locus">Mar181_3542</name>
</gene>
<dbReference type="InterPro" id="IPR047196">
    <property type="entry name" value="YidC_ALB_C"/>
</dbReference>
<keyword evidence="9 13" id="KW-0472">Membrane</keyword>
<dbReference type="PANTHER" id="PTHR12428:SF65">
    <property type="entry name" value="CYTOCHROME C OXIDASE ASSEMBLY PROTEIN COX18, MITOCHONDRIAL"/>
    <property type="match status" value="1"/>
</dbReference>
<evidence type="ECO:0000256" key="9">
    <source>
        <dbReference type="ARBA" id="ARBA00023136"/>
    </source>
</evidence>
<evidence type="ECO:0000313" key="17">
    <source>
        <dbReference type="Proteomes" id="UP000009230"/>
    </source>
</evidence>
<reference evidence="16 17" key="1">
    <citation type="journal article" date="2012" name="Stand. Genomic Sci.">
        <title>Complete genome sequence of Marinomonas posidonica type strain (IVIA-Po-181(T)).</title>
        <authorList>
            <person name="Lucas-Elio P."/>
            <person name="Goodwin L."/>
            <person name="Woyke T."/>
            <person name="Pitluck S."/>
            <person name="Nolan M."/>
            <person name="Kyrpides N.C."/>
            <person name="Detter J.C."/>
            <person name="Copeland A."/>
            <person name="Lu M."/>
            <person name="Bruce D."/>
            <person name="Detter C."/>
            <person name="Tapia R."/>
            <person name="Han S."/>
            <person name="Land M.L."/>
            <person name="Ivanova N."/>
            <person name="Mikhailova N."/>
            <person name="Johnston A.W."/>
            <person name="Sanchez-Amat A."/>
        </authorList>
    </citation>
    <scope>NUCLEOTIDE SEQUENCE [LARGE SCALE GENOMIC DNA]</scope>
    <source>
        <strain evidence="17">CECT 7376 / NCIMB 14433 / IVIA-Po-181</strain>
    </source>
</reference>
<keyword evidence="7 13" id="KW-0653">Protein transport</keyword>
<dbReference type="RefSeq" id="WP_013798023.1">
    <property type="nucleotide sequence ID" value="NC_015559.1"/>
</dbReference>
<keyword evidence="4 13" id="KW-0813">Transport</keyword>
<dbReference type="InterPro" id="IPR038221">
    <property type="entry name" value="YidC_periplasmic_sf"/>
</dbReference>
<dbReference type="NCBIfam" id="NF002352">
    <property type="entry name" value="PRK01318.1-3"/>
    <property type="match status" value="1"/>
</dbReference>
<evidence type="ECO:0000256" key="8">
    <source>
        <dbReference type="ARBA" id="ARBA00022989"/>
    </source>
</evidence>
<feature type="transmembrane region" description="Helical" evidence="13">
    <location>
        <begin position="473"/>
        <end position="490"/>
    </location>
</feature>
<dbReference type="HAMAP" id="MF_01810">
    <property type="entry name" value="YidC_type1"/>
    <property type="match status" value="1"/>
</dbReference>
<evidence type="ECO:0000313" key="16">
    <source>
        <dbReference type="EMBL" id="AEF56558.1"/>
    </source>
</evidence>
<name>F6CVT4_MARPP</name>
<protein>
    <recommendedName>
        <fullName evidence="3 13">Membrane protein insertase YidC</fullName>
    </recommendedName>
    <alternativeName>
        <fullName evidence="12 13">Foldase YidC</fullName>
    </alternativeName>
    <alternativeName>
        <fullName evidence="11 13">Membrane integrase YidC</fullName>
    </alternativeName>
    <alternativeName>
        <fullName evidence="13">Membrane protein YidC</fullName>
    </alternativeName>
</protein>
<sequence>MDFRRYFLWGALFISGYLLFLQWNQDYGQQSTQSVAQSTQSQNETNSQLNDDLPLATQNNAEASSEIPQSISTIAPGKLIEVTTDTLRVAINPVGGDLVEAALLEYKKELGQPDPFVILEDGPERTYVTQTGLIGRNGPDASTEGRPVYQSEQTSYQLADGKDSLDVNLYYTDKNGVKYTKTFRFMKGTYRIRQLITVDNTSANTWRGNLFAQIKRDNSPDPSKATSMGLQPYLGGAISDEETKYSKVSFSDMEEEPVKVTTTQGWVALLQHYFVSAWIPEQGQKVTLQARTNNGYNIIGFTGSAVEIPAGKQGTMSSTFYVGPKLQGQLEATAENLDLTVDYGWLWWLAKPLFWLLTLIQSFVINWGVAIILVVVCVKAIFFKLSATSYRSMAKMRKFGPEIAKLKDKHGDDRQKMSQAMMELYKKEKINPLGGCLPILVQMPVFLALYWVLMESVELRQAPFILWIDDLSVMDPFFILPILMGISMFVQQALNPTPPDPMQARIMKIMPVAFSIFFLWFPAGLVLYWVTNNTLSILQQYVITKRIERED</sequence>
<evidence type="ECO:0000256" key="6">
    <source>
        <dbReference type="ARBA" id="ARBA00022692"/>
    </source>
</evidence>
<keyword evidence="5 13" id="KW-1003">Cell membrane</keyword>
<evidence type="ECO:0000259" key="15">
    <source>
        <dbReference type="Pfam" id="PF14849"/>
    </source>
</evidence>
<comment type="function">
    <text evidence="13">Required for the insertion and/or proper folding and/or complex formation of integral membrane proteins into the membrane. Involved in integration of membrane proteins that insert both dependently and independently of the Sec translocase complex, as well as at least some lipoproteins. Aids folding of multispanning membrane proteins.</text>
</comment>
<comment type="subunit">
    <text evidence="13">Interacts with the Sec translocase complex via SecD. Specifically interacts with transmembrane segments of nascent integral membrane proteins during membrane integration.</text>
</comment>
<dbReference type="InterPro" id="IPR001708">
    <property type="entry name" value="YidC/ALB3/OXA1/COX18"/>
</dbReference>
<dbReference type="NCBIfam" id="TIGR03593">
    <property type="entry name" value="yidC_nterm"/>
    <property type="match status" value="1"/>
</dbReference>
<keyword evidence="10 13" id="KW-0143">Chaperone</keyword>
<dbReference type="NCBIfam" id="TIGR03592">
    <property type="entry name" value="yidC_oxa1_cterm"/>
    <property type="match status" value="1"/>
</dbReference>
<keyword evidence="17" id="KW-1185">Reference proteome</keyword>
<evidence type="ECO:0000256" key="5">
    <source>
        <dbReference type="ARBA" id="ARBA00022475"/>
    </source>
</evidence>
<dbReference type="HOGENOM" id="CLU_016535_3_0_6"/>
<dbReference type="PRINTS" id="PR01900">
    <property type="entry name" value="YIDCPROTEIN"/>
</dbReference>
<dbReference type="AlphaFoldDB" id="F6CVT4"/>
<dbReference type="PANTHER" id="PTHR12428">
    <property type="entry name" value="OXA1"/>
    <property type="match status" value="1"/>
</dbReference>
<dbReference type="GO" id="GO:0015031">
    <property type="term" value="P:protein transport"/>
    <property type="evidence" value="ECO:0007669"/>
    <property type="project" value="UniProtKB-KW"/>
</dbReference>
<dbReference type="GO" id="GO:0005886">
    <property type="term" value="C:plasma membrane"/>
    <property type="evidence" value="ECO:0007669"/>
    <property type="project" value="UniProtKB-SubCell"/>
</dbReference>
<evidence type="ECO:0000256" key="4">
    <source>
        <dbReference type="ARBA" id="ARBA00022448"/>
    </source>
</evidence>
<dbReference type="CDD" id="cd19961">
    <property type="entry name" value="EcYidC-like_peri"/>
    <property type="match status" value="1"/>
</dbReference>